<comment type="caution">
    <text evidence="5">The sequence shown here is derived from an EMBL/GenBank/DDBJ whole genome shotgun (WGS) entry which is preliminary data.</text>
</comment>
<dbReference type="PANTHER" id="PTHR11558">
    <property type="entry name" value="SPERMIDINE/SPERMINE SYNTHASE"/>
    <property type="match status" value="1"/>
</dbReference>
<dbReference type="SUPFAM" id="SSF53335">
    <property type="entry name" value="S-adenosyl-L-methionine-dependent methyltransferases"/>
    <property type="match status" value="1"/>
</dbReference>
<dbReference type="EMBL" id="JASSZA010000009">
    <property type="protein sequence ID" value="KAK2102591.1"/>
    <property type="molecule type" value="Genomic_DNA"/>
</dbReference>
<evidence type="ECO:0000259" key="4">
    <source>
        <dbReference type="PROSITE" id="PS51006"/>
    </source>
</evidence>
<dbReference type="Pfam" id="PF01564">
    <property type="entry name" value="Spermine_synth"/>
    <property type="match status" value="1"/>
</dbReference>
<dbReference type="Pfam" id="PF17284">
    <property type="entry name" value="Spermine_synt_N"/>
    <property type="match status" value="1"/>
</dbReference>
<feature type="active site" description="Proton acceptor" evidence="3">
    <location>
        <position position="196"/>
    </location>
</feature>
<dbReference type="Gene3D" id="3.40.50.150">
    <property type="entry name" value="Vaccinia Virus protein VP39"/>
    <property type="match status" value="1"/>
</dbReference>
<evidence type="ECO:0000256" key="1">
    <source>
        <dbReference type="ARBA" id="ARBA00007867"/>
    </source>
</evidence>
<dbReference type="InterPro" id="IPR035246">
    <property type="entry name" value="Spermidine_synt_N"/>
</dbReference>
<dbReference type="Gene3D" id="2.30.140.10">
    <property type="entry name" value="Spermidine synthase, tetramerisation domain"/>
    <property type="match status" value="1"/>
</dbReference>
<dbReference type="Proteomes" id="UP001266305">
    <property type="component" value="Unassembled WGS sequence"/>
</dbReference>
<dbReference type="InterPro" id="IPR029063">
    <property type="entry name" value="SAM-dependent_MTases_sf"/>
</dbReference>
<dbReference type="PROSITE" id="PS51006">
    <property type="entry name" value="PABS_2"/>
    <property type="match status" value="1"/>
</dbReference>
<dbReference type="CDD" id="cd02440">
    <property type="entry name" value="AdoMet_MTases"/>
    <property type="match status" value="1"/>
</dbReference>
<proteinExistence type="inferred from homology"/>
<accession>A0ABQ9V0E4</accession>
<evidence type="ECO:0000313" key="6">
    <source>
        <dbReference type="Proteomes" id="UP001266305"/>
    </source>
</evidence>
<keyword evidence="2 3" id="KW-0808">Transferase</keyword>
<comment type="similarity">
    <text evidence="1">Belongs to the spermidine/spermine synthase family.</text>
</comment>
<evidence type="ECO:0000256" key="2">
    <source>
        <dbReference type="ARBA" id="ARBA00022679"/>
    </source>
</evidence>
<protein>
    <recommendedName>
        <fullName evidence="4">PABS domain-containing protein</fullName>
    </recommendedName>
</protein>
<name>A0ABQ9V0E4_SAGOE</name>
<organism evidence="5 6">
    <name type="scientific">Saguinus oedipus</name>
    <name type="common">Cotton-top tamarin</name>
    <name type="synonym">Oedipomidas oedipus</name>
    <dbReference type="NCBI Taxonomy" id="9490"/>
    <lineage>
        <taxon>Eukaryota</taxon>
        <taxon>Metazoa</taxon>
        <taxon>Chordata</taxon>
        <taxon>Craniata</taxon>
        <taxon>Vertebrata</taxon>
        <taxon>Euteleostomi</taxon>
        <taxon>Mammalia</taxon>
        <taxon>Eutheria</taxon>
        <taxon>Euarchontoglires</taxon>
        <taxon>Primates</taxon>
        <taxon>Haplorrhini</taxon>
        <taxon>Platyrrhini</taxon>
        <taxon>Cebidae</taxon>
        <taxon>Callitrichinae</taxon>
        <taxon>Saguinus</taxon>
    </lineage>
</organism>
<dbReference type="InterPro" id="IPR030374">
    <property type="entry name" value="PABS"/>
</dbReference>
<dbReference type="HAMAP" id="MF_00198">
    <property type="entry name" value="Spermidine_synth"/>
    <property type="match status" value="1"/>
</dbReference>
<feature type="domain" description="PABS" evidence="4">
    <location>
        <begin position="48"/>
        <end position="276"/>
    </location>
</feature>
<dbReference type="InterPro" id="IPR001045">
    <property type="entry name" value="Spermi_synthase"/>
</dbReference>
<dbReference type="InterPro" id="IPR037163">
    <property type="entry name" value="Spermidine_synt_N_sf"/>
</dbReference>
<evidence type="ECO:0000256" key="3">
    <source>
        <dbReference type="PROSITE-ProRule" id="PRU00354"/>
    </source>
</evidence>
<dbReference type="NCBIfam" id="TIGR00417">
    <property type="entry name" value="speE"/>
    <property type="match status" value="1"/>
</dbReference>
<evidence type="ECO:0000313" key="5">
    <source>
        <dbReference type="EMBL" id="KAK2102591.1"/>
    </source>
</evidence>
<sequence length="426" mass="47361">MCEDGGLAELQKMKVSQLPGPIEDLLSPPPLLSLAPKAQLPGPHRHSRGLVPRDLQPVWPGQALPLQVEHLLHHRRSSYQDILIFHSKTYGNVLVLDGVIQCTERDEFSYQEMIANLPLCNHRESGNGGVLREVVKHLSVESVVQCEIDEDVIQVSKRFLPGMAVGYSSSKLTLHVGDGFEFMKQNQDAFDVIITDSSDLMGPAESLFKESYYQLMKTALKEDGVLCCRGGCQWLHLDLIKEMRQFCQSLFPVVAYAYCTIPTYPSGQIGFMLCSKNPSTNFQEPVQPLRQHQVAQMQLKSYNSDVHRAAFPLPEFARKALNDVSQAQAPPLMPPRTSDQGACSVPGPLQPWASPPAALAHQPNVTSPRMLPGVLCWVDCLCVCLSAFHLQAYTNCVQRHLSVCCPSLTEHRMAAFVTKTWFLSQA</sequence>
<reference evidence="5 6" key="1">
    <citation type="submission" date="2023-05" db="EMBL/GenBank/DDBJ databases">
        <title>B98-5 Cell Line De Novo Hybrid Assembly: An Optical Mapping Approach.</title>
        <authorList>
            <person name="Kananen K."/>
            <person name="Auerbach J.A."/>
            <person name="Kautto E."/>
            <person name="Blachly J.S."/>
        </authorList>
    </citation>
    <scope>NUCLEOTIDE SEQUENCE [LARGE SCALE GENOMIC DNA]</scope>
    <source>
        <strain evidence="5">B95-8</strain>
        <tissue evidence="5">Cell line</tissue>
    </source>
</reference>
<dbReference type="PANTHER" id="PTHR11558:SF11">
    <property type="entry name" value="SPERMIDINE SYNTHASE"/>
    <property type="match status" value="1"/>
</dbReference>
<keyword evidence="6" id="KW-1185">Reference proteome</keyword>
<keyword evidence="3" id="KW-0620">Polyamine biosynthesis</keyword>
<gene>
    <name evidence="5" type="ORF">P7K49_020258</name>
</gene>